<keyword evidence="2" id="KW-1185">Reference proteome</keyword>
<name>A0A3N7FEV5_POPTR</name>
<protein>
    <submittedName>
        <fullName evidence="1">Uncharacterized protein</fullName>
    </submittedName>
</protein>
<accession>A0A3N7FEV5</accession>
<organism evidence="1 2">
    <name type="scientific">Populus trichocarpa</name>
    <name type="common">Western balsam poplar</name>
    <name type="synonym">Populus balsamifera subsp. trichocarpa</name>
    <dbReference type="NCBI Taxonomy" id="3694"/>
    <lineage>
        <taxon>Eukaryota</taxon>
        <taxon>Viridiplantae</taxon>
        <taxon>Streptophyta</taxon>
        <taxon>Embryophyta</taxon>
        <taxon>Tracheophyta</taxon>
        <taxon>Spermatophyta</taxon>
        <taxon>Magnoliopsida</taxon>
        <taxon>eudicotyledons</taxon>
        <taxon>Gunneridae</taxon>
        <taxon>Pentapetalae</taxon>
        <taxon>rosids</taxon>
        <taxon>fabids</taxon>
        <taxon>Malpighiales</taxon>
        <taxon>Salicaceae</taxon>
        <taxon>Saliceae</taxon>
        <taxon>Populus</taxon>
    </lineage>
</organism>
<sequence>MPNVLEIGRWCHVYEGQMKSNRNGKSKLYMQKLTQALCSSHFLCIFASDT</sequence>
<gene>
    <name evidence="1" type="ORF">POPTR_008G162050</name>
</gene>
<evidence type="ECO:0000313" key="2">
    <source>
        <dbReference type="Proteomes" id="UP000006729"/>
    </source>
</evidence>
<dbReference type="EMBL" id="CM009297">
    <property type="protein sequence ID" value="RQO94767.1"/>
    <property type="molecule type" value="Genomic_DNA"/>
</dbReference>
<dbReference type="AlphaFoldDB" id="A0A3N7FEV5"/>
<dbReference type="InParanoid" id="A0A3N7FEV5"/>
<dbReference type="Proteomes" id="UP000006729">
    <property type="component" value="Chromosome 8"/>
</dbReference>
<evidence type="ECO:0000313" key="1">
    <source>
        <dbReference type="EMBL" id="RQO94767.1"/>
    </source>
</evidence>
<reference evidence="1 2" key="1">
    <citation type="journal article" date="2006" name="Science">
        <title>The genome of black cottonwood, Populus trichocarpa (Torr. &amp; Gray).</title>
        <authorList>
            <person name="Tuskan G.A."/>
            <person name="Difazio S."/>
            <person name="Jansson S."/>
            <person name="Bohlmann J."/>
            <person name="Grigoriev I."/>
            <person name="Hellsten U."/>
            <person name="Putnam N."/>
            <person name="Ralph S."/>
            <person name="Rombauts S."/>
            <person name="Salamov A."/>
            <person name="Schein J."/>
            <person name="Sterck L."/>
            <person name="Aerts A."/>
            <person name="Bhalerao R.R."/>
            <person name="Bhalerao R.P."/>
            <person name="Blaudez D."/>
            <person name="Boerjan W."/>
            <person name="Brun A."/>
            <person name="Brunner A."/>
            <person name="Busov V."/>
            <person name="Campbell M."/>
            <person name="Carlson J."/>
            <person name="Chalot M."/>
            <person name="Chapman J."/>
            <person name="Chen G.L."/>
            <person name="Cooper D."/>
            <person name="Coutinho P.M."/>
            <person name="Couturier J."/>
            <person name="Covert S."/>
            <person name="Cronk Q."/>
            <person name="Cunningham R."/>
            <person name="Davis J."/>
            <person name="Degroeve S."/>
            <person name="Dejardin A."/>
            <person name="Depamphilis C."/>
            <person name="Detter J."/>
            <person name="Dirks B."/>
            <person name="Dubchak I."/>
            <person name="Duplessis S."/>
            <person name="Ehlting J."/>
            <person name="Ellis B."/>
            <person name="Gendler K."/>
            <person name="Goodstein D."/>
            <person name="Gribskov M."/>
            <person name="Grimwood J."/>
            <person name="Groover A."/>
            <person name="Gunter L."/>
            <person name="Hamberger B."/>
            <person name="Heinze B."/>
            <person name="Helariutta Y."/>
            <person name="Henrissat B."/>
            <person name="Holligan D."/>
            <person name="Holt R."/>
            <person name="Huang W."/>
            <person name="Islam-Faridi N."/>
            <person name="Jones S."/>
            <person name="Jones-Rhoades M."/>
            <person name="Jorgensen R."/>
            <person name="Joshi C."/>
            <person name="Kangasjarvi J."/>
            <person name="Karlsson J."/>
            <person name="Kelleher C."/>
            <person name="Kirkpatrick R."/>
            <person name="Kirst M."/>
            <person name="Kohler A."/>
            <person name="Kalluri U."/>
            <person name="Larimer F."/>
            <person name="Leebens-Mack J."/>
            <person name="Leple J.C."/>
            <person name="Locascio P."/>
            <person name="Lou Y."/>
            <person name="Lucas S."/>
            <person name="Martin F."/>
            <person name="Montanini B."/>
            <person name="Napoli C."/>
            <person name="Nelson D.R."/>
            <person name="Nelson C."/>
            <person name="Nieminen K."/>
            <person name="Nilsson O."/>
            <person name="Pereda V."/>
            <person name="Peter G."/>
            <person name="Philippe R."/>
            <person name="Pilate G."/>
            <person name="Poliakov A."/>
            <person name="Razumovskaya J."/>
            <person name="Richardson P."/>
            <person name="Rinaldi C."/>
            <person name="Ritland K."/>
            <person name="Rouze P."/>
            <person name="Ryaboy D."/>
            <person name="Schmutz J."/>
            <person name="Schrader J."/>
            <person name="Segerman B."/>
            <person name="Shin H."/>
            <person name="Siddiqui A."/>
            <person name="Sterky F."/>
            <person name="Terry A."/>
            <person name="Tsai C.J."/>
            <person name="Uberbacher E."/>
            <person name="Unneberg P."/>
            <person name="Vahala J."/>
            <person name="Wall K."/>
            <person name="Wessler S."/>
            <person name="Yang G."/>
            <person name="Yin T."/>
            <person name="Douglas C."/>
            <person name="Marra M."/>
            <person name="Sandberg G."/>
            <person name="Van de Peer Y."/>
            <person name="Rokhsar D."/>
        </authorList>
    </citation>
    <scope>NUCLEOTIDE SEQUENCE [LARGE SCALE GENOMIC DNA]</scope>
    <source>
        <strain evidence="2">cv. Nisqually</strain>
    </source>
</reference>
<proteinExistence type="predicted"/>